<accession>A0A922JG71</accession>
<dbReference type="EMBL" id="CM031830">
    <property type="protein sequence ID" value="KAG6707466.1"/>
    <property type="molecule type" value="Genomic_DNA"/>
</dbReference>
<protein>
    <submittedName>
        <fullName evidence="1">Uncharacterized protein</fullName>
    </submittedName>
</protein>
<evidence type="ECO:0000313" key="2">
    <source>
        <dbReference type="Proteomes" id="UP000811246"/>
    </source>
</evidence>
<evidence type="ECO:0000313" key="1">
    <source>
        <dbReference type="EMBL" id="KAG6707466.1"/>
    </source>
</evidence>
<reference evidence="1" key="1">
    <citation type="submission" date="2021-01" db="EMBL/GenBank/DDBJ databases">
        <authorList>
            <person name="Lovell J.T."/>
            <person name="Bentley N."/>
            <person name="Bhattarai G."/>
            <person name="Jenkins J.W."/>
            <person name="Sreedasyam A."/>
            <person name="Alarcon Y."/>
            <person name="Bock C."/>
            <person name="Boston L."/>
            <person name="Carlson J."/>
            <person name="Cervantes K."/>
            <person name="Clermont K."/>
            <person name="Krom N."/>
            <person name="Kubenka K."/>
            <person name="Mamidi S."/>
            <person name="Mattison C."/>
            <person name="Monteros M."/>
            <person name="Pisani C."/>
            <person name="Plott C."/>
            <person name="Rajasekar S."/>
            <person name="Rhein H.S."/>
            <person name="Rohla C."/>
            <person name="Song M."/>
            <person name="Hilaire R.S."/>
            <person name="Shu S."/>
            <person name="Wells L."/>
            <person name="Wang X."/>
            <person name="Webber J."/>
            <person name="Heerema R.J."/>
            <person name="Klein P."/>
            <person name="Conner P."/>
            <person name="Grauke L."/>
            <person name="Grimwood J."/>
            <person name="Schmutz J."/>
            <person name="Randall J.J."/>
        </authorList>
    </citation>
    <scope>NUCLEOTIDE SEQUENCE</scope>
    <source>
        <tissue evidence="1">Leaf</tissue>
    </source>
</reference>
<sequence>MKTTANNDEHHDLLRPVIANAVENSQNQMDATSYVYSREQDKGGGWLLTFSVRRNITFCFVEDGTYLPTVVHLAGKE</sequence>
<name>A0A922JG71_CARIL</name>
<gene>
    <name evidence="1" type="ORF">I3842_06G032900</name>
</gene>
<dbReference type="Proteomes" id="UP000811246">
    <property type="component" value="Chromosome 6"/>
</dbReference>
<proteinExistence type="predicted"/>
<organism evidence="1 2">
    <name type="scientific">Carya illinoinensis</name>
    <name type="common">Pecan</name>
    <dbReference type="NCBI Taxonomy" id="32201"/>
    <lineage>
        <taxon>Eukaryota</taxon>
        <taxon>Viridiplantae</taxon>
        <taxon>Streptophyta</taxon>
        <taxon>Embryophyta</taxon>
        <taxon>Tracheophyta</taxon>
        <taxon>Spermatophyta</taxon>
        <taxon>Magnoliopsida</taxon>
        <taxon>eudicotyledons</taxon>
        <taxon>Gunneridae</taxon>
        <taxon>Pentapetalae</taxon>
        <taxon>rosids</taxon>
        <taxon>fabids</taxon>
        <taxon>Fagales</taxon>
        <taxon>Juglandaceae</taxon>
        <taxon>Carya</taxon>
    </lineage>
</organism>
<dbReference type="AlphaFoldDB" id="A0A922JG71"/>
<comment type="caution">
    <text evidence="1">The sequence shown here is derived from an EMBL/GenBank/DDBJ whole genome shotgun (WGS) entry which is preliminary data.</text>
</comment>